<dbReference type="InterPro" id="IPR011583">
    <property type="entry name" value="Chitinase_II/V-like_cat"/>
</dbReference>
<dbReference type="GO" id="GO:0008843">
    <property type="term" value="F:endochitinase activity"/>
    <property type="evidence" value="ECO:0007669"/>
    <property type="project" value="UniProtKB-EC"/>
</dbReference>
<keyword evidence="3 6" id="KW-0378">Hydrolase</keyword>
<dbReference type="InterPro" id="IPR001223">
    <property type="entry name" value="Glyco_hydro18_cat"/>
</dbReference>
<comment type="similarity">
    <text evidence="7">Belongs to the glycosyl hydrolase 18 family.</text>
</comment>
<dbReference type="GO" id="GO:0006032">
    <property type="term" value="P:chitin catabolic process"/>
    <property type="evidence" value="ECO:0007669"/>
    <property type="project" value="UniProtKB-KW"/>
</dbReference>
<evidence type="ECO:0000256" key="8">
    <source>
        <dbReference type="SAM" id="SignalP"/>
    </source>
</evidence>
<dbReference type="InterPro" id="IPR001579">
    <property type="entry name" value="Glyco_hydro_18_chit_AS"/>
</dbReference>
<dbReference type="SUPFAM" id="SSF51445">
    <property type="entry name" value="(Trans)glycosidases"/>
    <property type="match status" value="1"/>
</dbReference>
<dbReference type="InterPro" id="IPR017853">
    <property type="entry name" value="GH"/>
</dbReference>
<evidence type="ECO:0000256" key="5">
    <source>
        <dbReference type="ARBA" id="ARBA00023295"/>
    </source>
</evidence>
<gene>
    <name evidence="10" type="ORF">SAMN05661099_1438</name>
</gene>
<keyword evidence="5 6" id="KW-0326">Glycosidase</keyword>
<evidence type="ECO:0000256" key="7">
    <source>
        <dbReference type="RuleBase" id="RU004453"/>
    </source>
</evidence>
<dbReference type="PROSITE" id="PS51910">
    <property type="entry name" value="GH18_2"/>
    <property type="match status" value="1"/>
</dbReference>
<evidence type="ECO:0000259" key="9">
    <source>
        <dbReference type="PROSITE" id="PS51910"/>
    </source>
</evidence>
<evidence type="ECO:0000256" key="3">
    <source>
        <dbReference type="ARBA" id="ARBA00022801"/>
    </source>
</evidence>
<keyword evidence="8" id="KW-0732">Signal</keyword>
<organism evidence="10 11">
    <name type="scientific">Daejeonella lutea</name>
    <dbReference type="NCBI Taxonomy" id="572036"/>
    <lineage>
        <taxon>Bacteria</taxon>
        <taxon>Pseudomonadati</taxon>
        <taxon>Bacteroidota</taxon>
        <taxon>Sphingobacteriia</taxon>
        <taxon>Sphingobacteriales</taxon>
        <taxon>Sphingobacteriaceae</taxon>
        <taxon>Daejeonella</taxon>
    </lineage>
</organism>
<evidence type="ECO:0000313" key="11">
    <source>
        <dbReference type="Proteomes" id="UP000189981"/>
    </source>
</evidence>
<dbReference type="PROSITE" id="PS01095">
    <property type="entry name" value="GH18_1"/>
    <property type="match status" value="1"/>
</dbReference>
<dbReference type="InterPro" id="IPR029070">
    <property type="entry name" value="Chitinase_insertion_sf"/>
</dbReference>
<protein>
    <recommendedName>
        <fullName evidence="2">chitinase</fullName>
        <ecNumber evidence="2">3.2.1.14</ecNumber>
    </recommendedName>
</protein>
<evidence type="ECO:0000256" key="4">
    <source>
        <dbReference type="ARBA" id="ARBA00023024"/>
    </source>
</evidence>
<evidence type="ECO:0000313" key="10">
    <source>
        <dbReference type="EMBL" id="SKB43685.1"/>
    </source>
</evidence>
<evidence type="ECO:0000256" key="2">
    <source>
        <dbReference type="ARBA" id="ARBA00012729"/>
    </source>
</evidence>
<comment type="catalytic activity">
    <reaction evidence="1">
        <text>Random endo-hydrolysis of N-acetyl-beta-D-glucosaminide (1-&gt;4)-beta-linkages in chitin and chitodextrins.</text>
        <dbReference type="EC" id="3.2.1.14"/>
    </reaction>
</comment>
<dbReference type="Gene3D" id="3.10.50.10">
    <property type="match status" value="1"/>
</dbReference>
<dbReference type="SUPFAM" id="SSF54556">
    <property type="entry name" value="Chitinase insertion domain"/>
    <property type="match status" value="1"/>
</dbReference>
<dbReference type="PANTHER" id="PTHR11177:SF317">
    <property type="entry name" value="CHITINASE 12-RELATED"/>
    <property type="match status" value="1"/>
</dbReference>
<evidence type="ECO:0000256" key="6">
    <source>
        <dbReference type="RuleBase" id="RU000489"/>
    </source>
</evidence>
<dbReference type="STRING" id="572036.SAMN05661099_1438"/>
<dbReference type="CDD" id="cd06548">
    <property type="entry name" value="GH18_chitinase"/>
    <property type="match status" value="1"/>
</dbReference>
<sequence>MIAKFFQASKIALIIIMAMWSASSFAQVKKKKYIVNGYVGGYRGLVNADEIDAAKLTHINYAFVNVKDSMAFLTNLKTDSTNFRKLNELKKINPDLKIIPSIGGWSWSENFSDAVLTPSSRKKFAKSSVDIVREYKLDGVDIDWEYPGMRGEEGNVYRPEDKQNFTMMFEEIRAELDKLSAETGKKYLLTAAVGGSKSFVNNTEMDKVGKILDYILIMTYDYGGRNVSHHTNLYPSKGQEGGSSAHQSVVDFMAAGVPSNKIGLGAAFYSRSREATTTDQNGLLQASVSGSKAVAGQGGGYTKMKDEFIDQKGYKRYWDKAAQAPYLFNPENKVFLTYDDERSIQKKAKYIKKNKLAGIFFWEYFNDPKEYLLTEIDRVLP</sequence>
<dbReference type="AlphaFoldDB" id="A0A1T5B954"/>
<dbReference type="Gene3D" id="3.20.20.80">
    <property type="entry name" value="Glycosidases"/>
    <property type="match status" value="1"/>
</dbReference>
<dbReference type="OrthoDB" id="9775889at2"/>
<dbReference type="InterPro" id="IPR050314">
    <property type="entry name" value="Glycosyl_Hydrlase_18"/>
</dbReference>
<dbReference type="RefSeq" id="WP_139377389.1">
    <property type="nucleotide sequence ID" value="NZ_FUYR01000001.1"/>
</dbReference>
<keyword evidence="4" id="KW-0146">Chitin degradation</keyword>
<keyword evidence="4" id="KW-0119">Carbohydrate metabolism</keyword>
<dbReference type="Pfam" id="PF00704">
    <property type="entry name" value="Glyco_hydro_18"/>
    <property type="match status" value="1"/>
</dbReference>
<name>A0A1T5B954_9SPHI</name>
<feature type="signal peptide" evidence="8">
    <location>
        <begin position="1"/>
        <end position="26"/>
    </location>
</feature>
<dbReference type="GO" id="GO:0005975">
    <property type="term" value="P:carbohydrate metabolic process"/>
    <property type="evidence" value="ECO:0007669"/>
    <property type="project" value="InterPro"/>
</dbReference>
<keyword evidence="11" id="KW-1185">Reference proteome</keyword>
<feature type="chain" id="PRO_5012301336" description="chitinase" evidence="8">
    <location>
        <begin position="27"/>
        <end position="381"/>
    </location>
</feature>
<keyword evidence="4" id="KW-0624">Polysaccharide degradation</keyword>
<feature type="domain" description="GH18" evidence="9">
    <location>
        <begin position="33"/>
        <end position="381"/>
    </location>
</feature>
<reference evidence="11" key="1">
    <citation type="submission" date="2017-02" db="EMBL/GenBank/DDBJ databases">
        <authorList>
            <person name="Varghese N."/>
            <person name="Submissions S."/>
        </authorList>
    </citation>
    <scope>NUCLEOTIDE SEQUENCE [LARGE SCALE GENOMIC DNA]</scope>
    <source>
        <strain evidence="11">DSM 22385</strain>
    </source>
</reference>
<proteinExistence type="inferred from homology"/>
<dbReference type="Proteomes" id="UP000189981">
    <property type="component" value="Unassembled WGS sequence"/>
</dbReference>
<evidence type="ECO:0000256" key="1">
    <source>
        <dbReference type="ARBA" id="ARBA00000822"/>
    </source>
</evidence>
<dbReference type="EC" id="3.2.1.14" evidence="2"/>
<dbReference type="EMBL" id="FUYR01000001">
    <property type="protein sequence ID" value="SKB43685.1"/>
    <property type="molecule type" value="Genomic_DNA"/>
</dbReference>
<dbReference type="PANTHER" id="PTHR11177">
    <property type="entry name" value="CHITINASE"/>
    <property type="match status" value="1"/>
</dbReference>
<accession>A0A1T5B954</accession>
<dbReference type="GO" id="GO:0008061">
    <property type="term" value="F:chitin binding"/>
    <property type="evidence" value="ECO:0007669"/>
    <property type="project" value="InterPro"/>
</dbReference>
<dbReference type="SMART" id="SM00636">
    <property type="entry name" value="Glyco_18"/>
    <property type="match status" value="1"/>
</dbReference>